<evidence type="ECO:0000313" key="1">
    <source>
        <dbReference type="EMBL" id="RNA39239.1"/>
    </source>
</evidence>
<protein>
    <submittedName>
        <fullName evidence="1">Uncharacterized protein</fullName>
    </submittedName>
</protein>
<reference evidence="1 2" key="1">
    <citation type="journal article" date="2018" name="Sci. Rep.">
        <title>Genomic signatures of local adaptation to the degree of environmental predictability in rotifers.</title>
        <authorList>
            <person name="Franch-Gras L."/>
            <person name="Hahn C."/>
            <person name="Garcia-Roger E.M."/>
            <person name="Carmona M.J."/>
            <person name="Serra M."/>
            <person name="Gomez A."/>
        </authorList>
    </citation>
    <scope>NUCLEOTIDE SEQUENCE [LARGE SCALE GENOMIC DNA]</scope>
    <source>
        <strain evidence="1">HYR1</strain>
    </source>
</reference>
<gene>
    <name evidence="1" type="ORF">BpHYR1_025620</name>
</gene>
<dbReference type="Proteomes" id="UP000276133">
    <property type="component" value="Unassembled WGS sequence"/>
</dbReference>
<dbReference type="EMBL" id="REGN01000772">
    <property type="protein sequence ID" value="RNA39239.1"/>
    <property type="molecule type" value="Genomic_DNA"/>
</dbReference>
<name>A0A3M7SU56_BRAPC</name>
<proteinExistence type="predicted"/>
<keyword evidence="2" id="KW-1185">Reference proteome</keyword>
<comment type="caution">
    <text evidence="1">The sequence shown here is derived from an EMBL/GenBank/DDBJ whole genome shotgun (WGS) entry which is preliminary data.</text>
</comment>
<evidence type="ECO:0000313" key="2">
    <source>
        <dbReference type="Proteomes" id="UP000276133"/>
    </source>
</evidence>
<organism evidence="1 2">
    <name type="scientific">Brachionus plicatilis</name>
    <name type="common">Marine rotifer</name>
    <name type="synonym">Brachionus muelleri</name>
    <dbReference type="NCBI Taxonomy" id="10195"/>
    <lineage>
        <taxon>Eukaryota</taxon>
        <taxon>Metazoa</taxon>
        <taxon>Spiralia</taxon>
        <taxon>Gnathifera</taxon>
        <taxon>Rotifera</taxon>
        <taxon>Eurotatoria</taxon>
        <taxon>Monogononta</taxon>
        <taxon>Pseudotrocha</taxon>
        <taxon>Ploima</taxon>
        <taxon>Brachionidae</taxon>
        <taxon>Brachionus</taxon>
    </lineage>
</organism>
<accession>A0A3M7SU56</accession>
<dbReference type="AlphaFoldDB" id="A0A3M7SU56"/>
<sequence length="118" mass="13955">MYKLVLNCKKEKQSFIQYVAKFWKLFTNSDYKISNKTYPKEKEQLKIWPLSFASVSLNVKNVKKERFHQLLFNNVLIIPGIVSGSKREDMLQKSKLHRKSVVYSKFFTVILDLCGLFI</sequence>